<dbReference type="InterPro" id="IPR018392">
    <property type="entry name" value="LysM"/>
</dbReference>
<dbReference type="EMBL" id="AUZJ01000037">
    <property type="protein sequence ID" value="ERF60620.1"/>
    <property type="molecule type" value="Genomic_DNA"/>
</dbReference>
<gene>
    <name evidence="5" type="ORF">HMPREF0860_2117</name>
    <name evidence="4" type="ORF">HMPREF1325_0299</name>
</gene>
<feature type="compositionally biased region" description="Low complexity" evidence="1">
    <location>
        <begin position="164"/>
        <end position="174"/>
    </location>
</feature>
<evidence type="ECO:0000313" key="7">
    <source>
        <dbReference type="Proteomes" id="UP000016646"/>
    </source>
</evidence>
<dbReference type="CDD" id="cd00118">
    <property type="entry name" value="LysM"/>
    <property type="match status" value="2"/>
</dbReference>
<keyword evidence="2" id="KW-0732">Signal</keyword>
<keyword evidence="7" id="KW-1185">Reference proteome</keyword>
<dbReference type="CDD" id="cd12797">
    <property type="entry name" value="M23_peptidase"/>
    <property type="match status" value="1"/>
</dbReference>
<evidence type="ECO:0000313" key="6">
    <source>
        <dbReference type="Proteomes" id="UP000016412"/>
    </source>
</evidence>
<proteinExistence type="predicted"/>
<dbReference type="PROSITE" id="PS51782">
    <property type="entry name" value="LYSM"/>
    <property type="match status" value="2"/>
</dbReference>
<dbReference type="InterPro" id="IPR016047">
    <property type="entry name" value="M23ase_b-sheet_dom"/>
</dbReference>
<feature type="chain" id="PRO_5004610297" evidence="2">
    <location>
        <begin position="28"/>
        <end position="297"/>
    </location>
</feature>
<dbReference type="RefSeq" id="WP_021330403.1">
    <property type="nucleotide sequence ID" value="NZ_AUZJ01000037.1"/>
</dbReference>
<dbReference type="eggNOG" id="COG1388">
    <property type="taxonomic scope" value="Bacteria"/>
</dbReference>
<dbReference type="PANTHER" id="PTHR33734">
    <property type="entry name" value="LYSM DOMAIN-CONTAINING GPI-ANCHORED PROTEIN 2"/>
    <property type="match status" value="1"/>
</dbReference>
<dbReference type="Pfam" id="PF01551">
    <property type="entry name" value="Peptidase_M23"/>
    <property type="match status" value="1"/>
</dbReference>
<dbReference type="Gene3D" id="3.10.350.10">
    <property type="entry name" value="LysM domain"/>
    <property type="match status" value="2"/>
</dbReference>
<organism evidence="4 6">
    <name type="scientific">Treponema socranskii subsp. socranskii VPI DR56BR1116 = ATCC 35536</name>
    <dbReference type="NCBI Taxonomy" id="1125725"/>
    <lineage>
        <taxon>Bacteria</taxon>
        <taxon>Pseudomonadati</taxon>
        <taxon>Spirochaetota</taxon>
        <taxon>Spirochaetia</taxon>
        <taxon>Spirochaetales</taxon>
        <taxon>Treponemataceae</taxon>
        <taxon>Treponema</taxon>
    </lineage>
</organism>
<feature type="region of interest" description="Disordered" evidence="1">
    <location>
        <begin position="157"/>
        <end position="182"/>
    </location>
</feature>
<evidence type="ECO:0000313" key="4">
    <source>
        <dbReference type="EMBL" id="ERF60620.1"/>
    </source>
</evidence>
<dbReference type="PANTHER" id="PTHR33734:SF22">
    <property type="entry name" value="MEMBRANE-BOUND LYTIC MUREIN TRANSGLYCOSYLASE D"/>
    <property type="match status" value="1"/>
</dbReference>
<name>U1GRN2_TRESO</name>
<dbReference type="eggNOG" id="COG0739">
    <property type="taxonomic scope" value="Bacteria"/>
</dbReference>
<dbReference type="InterPro" id="IPR036779">
    <property type="entry name" value="LysM_dom_sf"/>
</dbReference>
<dbReference type="SUPFAM" id="SSF51261">
    <property type="entry name" value="Duplicated hybrid motif"/>
    <property type="match status" value="1"/>
</dbReference>
<dbReference type="Gene3D" id="2.70.70.10">
    <property type="entry name" value="Glucose Permease (Domain IIA)"/>
    <property type="match status" value="1"/>
</dbReference>
<comment type="caution">
    <text evidence="4">The sequence shown here is derived from an EMBL/GenBank/DDBJ whole genome shotgun (WGS) entry which is preliminary data.</text>
</comment>
<dbReference type="PATRIC" id="fig|1125725.3.peg.1404"/>
<dbReference type="Proteomes" id="UP000016646">
    <property type="component" value="Unassembled WGS sequence"/>
</dbReference>
<dbReference type="EMBL" id="AVQI01000068">
    <property type="protein sequence ID" value="ERK00167.1"/>
    <property type="molecule type" value="Genomic_DNA"/>
</dbReference>
<evidence type="ECO:0000256" key="1">
    <source>
        <dbReference type="SAM" id="MobiDB-lite"/>
    </source>
</evidence>
<feature type="domain" description="LysM" evidence="3">
    <location>
        <begin position="104"/>
        <end position="148"/>
    </location>
</feature>
<protein>
    <submittedName>
        <fullName evidence="4">LysM domain protein</fullName>
    </submittedName>
</protein>
<reference evidence="6 7" key="1">
    <citation type="submission" date="2013-08" db="EMBL/GenBank/DDBJ databases">
        <authorList>
            <person name="Durkin A.S."/>
            <person name="Haft D.R."/>
            <person name="McCorrison J."/>
            <person name="Torralba M."/>
            <person name="Gillis M."/>
            <person name="Haft D.H."/>
            <person name="Methe B."/>
            <person name="Sutton G."/>
            <person name="Nelson K.E."/>
        </authorList>
    </citation>
    <scope>NUCLEOTIDE SEQUENCE [LARGE SCALE GENOMIC DNA]</scope>
    <source>
        <strain evidence="5 7">ATCC 35536</strain>
        <strain evidence="4 6">VPI DR56BR1116</strain>
    </source>
</reference>
<evidence type="ECO:0000259" key="3">
    <source>
        <dbReference type="PROSITE" id="PS51782"/>
    </source>
</evidence>
<dbReference type="STRING" id="1125725.HMPREF1325_0299"/>
<dbReference type="AlphaFoldDB" id="U1GRN2"/>
<dbReference type="SMART" id="SM00257">
    <property type="entry name" value="LysM"/>
    <property type="match status" value="2"/>
</dbReference>
<dbReference type="OrthoDB" id="308800at2"/>
<evidence type="ECO:0000256" key="2">
    <source>
        <dbReference type="SAM" id="SignalP"/>
    </source>
</evidence>
<dbReference type="Pfam" id="PF01476">
    <property type="entry name" value="LysM"/>
    <property type="match status" value="2"/>
</dbReference>
<accession>U1GRN2</accession>
<feature type="domain" description="LysM" evidence="3">
    <location>
        <begin position="29"/>
        <end position="73"/>
    </location>
</feature>
<feature type="signal peptide" evidence="2">
    <location>
        <begin position="1"/>
        <end position="27"/>
    </location>
</feature>
<dbReference type="InterPro" id="IPR011055">
    <property type="entry name" value="Dup_hybrid_motif"/>
</dbReference>
<dbReference type="GO" id="GO:0008932">
    <property type="term" value="F:lytic endotransglycosylase activity"/>
    <property type="evidence" value="ECO:0007669"/>
    <property type="project" value="TreeGrafter"/>
</dbReference>
<dbReference type="Proteomes" id="UP000016412">
    <property type="component" value="Unassembled WGS sequence"/>
</dbReference>
<sequence length="297" mass="31470">MKVNGKKSSSFAVCIALIIAVSASVFADSTYIVKKGDTLYSISRRYELTVAELRTANNLSESDVLQAGQKLTIPSADITNAAALSAVPETKPGVPVSEIAKNAETYTVQKGDTLYSIARRYDIKLYDLLSINNMANDAVIKVGQHIKVPAKSAAVAKNIPNNPSSGKGTSSSQSPARTGDSSLLWPVKQPTVIYTKGKVSGVELSAEKDEPVKSIRAGTVMYTGMYRGYGNIVFVESKTGLIYAYSWLGSVHVKKGDYVVCGDTVGTAGKNAAGSPSLTFMVFQNGMPIDPAKAPRG</sequence>
<evidence type="ECO:0000313" key="5">
    <source>
        <dbReference type="EMBL" id="ERK00167.1"/>
    </source>
</evidence>